<feature type="transmembrane region" description="Helical" evidence="1">
    <location>
        <begin position="38"/>
        <end position="58"/>
    </location>
</feature>
<dbReference type="GO" id="GO:0019645">
    <property type="term" value="P:anaerobic electron transport chain"/>
    <property type="evidence" value="ECO:0007669"/>
    <property type="project" value="InterPro"/>
</dbReference>
<evidence type="ECO:0000256" key="1">
    <source>
        <dbReference type="SAM" id="Phobius"/>
    </source>
</evidence>
<feature type="transmembrane region" description="Helical" evidence="1">
    <location>
        <begin position="6"/>
        <end position="26"/>
    </location>
</feature>
<accession>A0A212JMN3</accession>
<sequence>MNEWSLLIFTLALQVAVGGVVALALVDRLGSGRAGSRELGLFAVIAVAGSVFSLTHLGDMAGAYRALLHVSSSWLSREALLVVAFASLTVLAALFARKGNMTAILLPLAAIAGILLVFVSARVYAGTVVPKWTSSCPYADFFAAALLTGPFLVGCWRHDDPSDLRILRVLFGLGAVLFILNAGFFGGGVREPIAVARFLLAALGLVAGFRVLFGGASLPGVAAAGVVLLVLGEGVGRYMFFTL</sequence>
<organism evidence="2">
    <name type="scientific">uncultured delta proteobacterium</name>
    <dbReference type="NCBI Taxonomy" id="34034"/>
    <lineage>
        <taxon>Bacteria</taxon>
        <taxon>Deltaproteobacteria</taxon>
        <taxon>environmental samples</taxon>
    </lineage>
</organism>
<gene>
    <name evidence="2" type="ORF">KL86DPRO_11822</name>
</gene>
<reference evidence="2" key="1">
    <citation type="submission" date="2016-04" db="EMBL/GenBank/DDBJ databases">
        <authorList>
            <person name="Evans L.H."/>
            <person name="Alamgir A."/>
            <person name="Owens N."/>
            <person name="Weber N.D."/>
            <person name="Virtaneva K."/>
            <person name="Barbian K."/>
            <person name="Babar A."/>
            <person name="Rosenke K."/>
        </authorList>
    </citation>
    <scope>NUCLEOTIDE SEQUENCE</scope>
    <source>
        <strain evidence="2">86</strain>
    </source>
</reference>
<evidence type="ECO:0000313" key="2">
    <source>
        <dbReference type="EMBL" id="SBW00658.1"/>
    </source>
</evidence>
<keyword evidence="1" id="KW-0812">Transmembrane</keyword>
<feature type="transmembrane region" description="Helical" evidence="1">
    <location>
        <begin position="193"/>
        <end position="213"/>
    </location>
</feature>
<keyword evidence="1" id="KW-1133">Transmembrane helix</keyword>
<dbReference type="GO" id="GO:0005886">
    <property type="term" value="C:plasma membrane"/>
    <property type="evidence" value="ECO:0007669"/>
    <property type="project" value="TreeGrafter"/>
</dbReference>
<name>A0A212JMN3_9DELT</name>
<dbReference type="PANTHER" id="PTHR38095">
    <property type="entry name" value="ANAEROBIC DIMETHYL SULFOXIDE REDUCTASE CHAIN YNFH"/>
    <property type="match status" value="1"/>
</dbReference>
<dbReference type="InterPro" id="IPR007059">
    <property type="entry name" value="DmsC"/>
</dbReference>
<dbReference type="GO" id="GO:0009390">
    <property type="term" value="C:dimethyl sulfoxide reductase complex"/>
    <property type="evidence" value="ECO:0007669"/>
    <property type="project" value="TreeGrafter"/>
</dbReference>
<feature type="transmembrane region" description="Helical" evidence="1">
    <location>
        <begin position="103"/>
        <end position="125"/>
    </location>
</feature>
<proteinExistence type="predicted"/>
<feature type="transmembrane region" description="Helical" evidence="1">
    <location>
        <begin position="166"/>
        <end position="187"/>
    </location>
</feature>
<dbReference type="AlphaFoldDB" id="A0A212JMN3"/>
<feature type="transmembrane region" description="Helical" evidence="1">
    <location>
        <begin position="220"/>
        <end position="240"/>
    </location>
</feature>
<dbReference type="Pfam" id="PF04976">
    <property type="entry name" value="DmsC"/>
    <property type="match status" value="1"/>
</dbReference>
<dbReference type="EMBL" id="FLUQ01000001">
    <property type="protein sequence ID" value="SBW00658.1"/>
    <property type="molecule type" value="Genomic_DNA"/>
</dbReference>
<dbReference type="PANTHER" id="PTHR38095:SF2">
    <property type="entry name" value="ANAEROBIC DIMETHYL SULFOXIDE REDUCTASE CHAIN C"/>
    <property type="match status" value="1"/>
</dbReference>
<feature type="transmembrane region" description="Helical" evidence="1">
    <location>
        <begin position="137"/>
        <end position="154"/>
    </location>
</feature>
<dbReference type="GO" id="GO:0009389">
    <property type="term" value="F:dimethyl sulfoxide reductase activity"/>
    <property type="evidence" value="ECO:0007669"/>
    <property type="project" value="TreeGrafter"/>
</dbReference>
<protein>
    <submittedName>
        <fullName evidence="2">Putative DMSO reductase anchor subunit</fullName>
    </submittedName>
</protein>
<keyword evidence="1" id="KW-0472">Membrane</keyword>
<feature type="transmembrane region" description="Helical" evidence="1">
    <location>
        <begin position="78"/>
        <end position="96"/>
    </location>
</feature>